<evidence type="ECO:0000313" key="9">
    <source>
        <dbReference type="Proteomes" id="UP001220010"/>
    </source>
</evidence>
<dbReference type="PANTHER" id="PTHR43545:SF6">
    <property type="entry name" value="FORMATE DEHYDROGENASE, NITRATE-INDUCIBLE, IRON-SULFUR SUBUNIT"/>
    <property type="match status" value="1"/>
</dbReference>
<protein>
    <submittedName>
        <fullName evidence="8">4Fe-4S binding protein</fullName>
    </submittedName>
</protein>
<name>A0ABT5X5I6_9EURY</name>
<evidence type="ECO:0000256" key="6">
    <source>
        <dbReference type="ARBA" id="ARBA00023014"/>
    </source>
</evidence>
<keyword evidence="9" id="KW-1185">Reference proteome</keyword>
<accession>A0ABT5X5I6</accession>
<sequence>MAFYVDITRCIGCRSCEVACERVHGGRGHVQVHFVEDSASVPLFCHHCEEASCAAACFSGALFKEDTRTAFDVEKCTGCGLCSLACPFGVVWTDKIAHKCDLCDGRPEPTCVATCPADALSTDLDHLSRRARSRGARAAAQGGRR</sequence>
<feature type="domain" description="4Fe-4S ferredoxin-type" evidence="7">
    <location>
        <begin position="67"/>
        <end position="96"/>
    </location>
</feature>
<organism evidence="8 9">
    <name type="scientific">Candidatus Methanocrinis natronophilus</name>
    <dbReference type="NCBI Taxonomy" id="3033396"/>
    <lineage>
        <taxon>Archaea</taxon>
        <taxon>Methanobacteriati</taxon>
        <taxon>Methanobacteriota</taxon>
        <taxon>Stenosarchaea group</taxon>
        <taxon>Methanomicrobia</taxon>
        <taxon>Methanotrichales</taxon>
        <taxon>Methanotrichaceae</taxon>
        <taxon>Methanocrinis</taxon>
    </lineage>
</organism>
<comment type="subcellular location">
    <subcellularLocation>
        <location evidence="1">Cell envelope</location>
    </subcellularLocation>
</comment>
<dbReference type="InterPro" id="IPR017900">
    <property type="entry name" value="4Fe4S_Fe_S_CS"/>
</dbReference>
<reference evidence="8 9" key="1">
    <citation type="submission" date="2023-03" db="EMBL/GenBank/DDBJ databases">
        <title>WGS of Methanotrichaceae archaeon Mx.</title>
        <authorList>
            <person name="Sorokin D.Y."/>
            <person name="Merkel A.Y."/>
        </authorList>
    </citation>
    <scope>NUCLEOTIDE SEQUENCE [LARGE SCALE GENOMIC DNA]</scope>
    <source>
        <strain evidence="8 9">Mx</strain>
    </source>
</reference>
<dbReference type="PANTHER" id="PTHR43545">
    <property type="entry name" value="FORMATE DEHYDROGENASE, NITRATE-INDUCIBLE, IRON-SULFUR SUBUNIT"/>
    <property type="match status" value="1"/>
</dbReference>
<dbReference type="RefSeq" id="WP_316965715.1">
    <property type="nucleotide sequence ID" value="NZ_JARFPK010000005.1"/>
</dbReference>
<evidence type="ECO:0000259" key="7">
    <source>
        <dbReference type="PROSITE" id="PS51379"/>
    </source>
</evidence>
<evidence type="ECO:0000256" key="3">
    <source>
        <dbReference type="ARBA" id="ARBA00022723"/>
    </source>
</evidence>
<comment type="caution">
    <text evidence="8">The sequence shown here is derived from an EMBL/GenBank/DDBJ whole genome shotgun (WGS) entry which is preliminary data.</text>
</comment>
<keyword evidence="6" id="KW-0411">Iron-sulfur</keyword>
<evidence type="ECO:0000256" key="1">
    <source>
        <dbReference type="ARBA" id="ARBA00004196"/>
    </source>
</evidence>
<keyword evidence="5" id="KW-0408">Iron</keyword>
<dbReference type="Gene3D" id="3.30.70.20">
    <property type="match status" value="2"/>
</dbReference>
<evidence type="ECO:0000256" key="2">
    <source>
        <dbReference type="ARBA" id="ARBA00022485"/>
    </source>
</evidence>
<keyword evidence="2" id="KW-0004">4Fe-4S</keyword>
<dbReference type="Proteomes" id="UP001220010">
    <property type="component" value="Unassembled WGS sequence"/>
</dbReference>
<proteinExistence type="predicted"/>
<feature type="domain" description="4Fe-4S ferredoxin-type" evidence="7">
    <location>
        <begin position="1"/>
        <end position="20"/>
    </location>
</feature>
<dbReference type="Pfam" id="PF13247">
    <property type="entry name" value="Fer4_11"/>
    <property type="match status" value="1"/>
</dbReference>
<gene>
    <name evidence="8" type="ORF">P0O15_02045</name>
</gene>
<dbReference type="PROSITE" id="PS00198">
    <property type="entry name" value="4FE4S_FER_1"/>
    <property type="match status" value="1"/>
</dbReference>
<keyword evidence="3" id="KW-0479">Metal-binding</keyword>
<dbReference type="SUPFAM" id="SSF54862">
    <property type="entry name" value="4Fe-4S ferredoxins"/>
    <property type="match status" value="1"/>
</dbReference>
<dbReference type="EMBL" id="JARFPK010000005">
    <property type="protein sequence ID" value="MDF0589960.1"/>
    <property type="molecule type" value="Genomic_DNA"/>
</dbReference>
<evidence type="ECO:0000256" key="4">
    <source>
        <dbReference type="ARBA" id="ARBA00022737"/>
    </source>
</evidence>
<dbReference type="PROSITE" id="PS51379">
    <property type="entry name" value="4FE4S_FER_2"/>
    <property type="match status" value="2"/>
</dbReference>
<evidence type="ECO:0000256" key="5">
    <source>
        <dbReference type="ARBA" id="ARBA00023004"/>
    </source>
</evidence>
<dbReference type="InterPro" id="IPR051555">
    <property type="entry name" value="FDH_Electron_Transfer_Unit"/>
</dbReference>
<dbReference type="InterPro" id="IPR017896">
    <property type="entry name" value="4Fe4S_Fe-S-bd"/>
</dbReference>
<keyword evidence="4" id="KW-0677">Repeat</keyword>
<evidence type="ECO:0000313" key="8">
    <source>
        <dbReference type="EMBL" id="MDF0589960.1"/>
    </source>
</evidence>